<dbReference type="SUPFAM" id="SSF51556">
    <property type="entry name" value="Metallo-dependent hydrolases"/>
    <property type="match status" value="1"/>
</dbReference>
<organism evidence="3 4">
    <name type="scientific">Fusarium torreyae</name>
    <dbReference type="NCBI Taxonomy" id="1237075"/>
    <lineage>
        <taxon>Eukaryota</taxon>
        <taxon>Fungi</taxon>
        <taxon>Dikarya</taxon>
        <taxon>Ascomycota</taxon>
        <taxon>Pezizomycotina</taxon>
        <taxon>Sordariomycetes</taxon>
        <taxon>Hypocreomycetidae</taxon>
        <taxon>Hypocreales</taxon>
        <taxon>Nectriaceae</taxon>
        <taxon>Fusarium</taxon>
    </lineage>
</organism>
<dbReference type="PANTHER" id="PTHR35563">
    <property type="entry name" value="BARREL METAL-DEPENDENT HYDROLASE, PUTATIVE (AFU_ORTHOLOGUE AFUA_1G16240)-RELATED"/>
    <property type="match status" value="1"/>
</dbReference>
<dbReference type="InterPro" id="IPR006680">
    <property type="entry name" value="Amidohydro-rel"/>
</dbReference>
<gene>
    <name evidence="3" type="ORF">NW762_013753</name>
</gene>
<proteinExistence type="predicted"/>
<comment type="caution">
    <text evidence="3">The sequence shown here is derived from an EMBL/GenBank/DDBJ whole genome shotgun (WGS) entry which is preliminary data.</text>
</comment>
<dbReference type="Proteomes" id="UP001152049">
    <property type="component" value="Unassembled WGS sequence"/>
</dbReference>
<name>A0A9W8RK00_9HYPO</name>
<sequence>MKFVTIVRAFFVFYVSIAATSRVPTEACGATDDLRDSHIHVIDPERFSMDPDRDYTPKPATALNATEFQESRGFHHAVIVLPSVYGTNNSVLLDALHHFKGQYRGVAVVDPDEIEDEDLDTLHDAGVRGVRVNLNGNVSTEEIVSSVKKNAKIAKGRGWILQLWVPISAYTELHSIIPDLGVTVVADHFAHAEVGSKTNITANTIDPYKTPGFRQVIDLVQQRLLFVKISAPYQNSKQAPLYEDMRIVAESLIAAGPDMVVYGSDWPHTSSKEGNAAVGGRLVPQDYRDINDAALLEIVKDWAGSEAQVRRMFVDNPRRLWQWYHDDE</sequence>
<feature type="signal peptide" evidence="1">
    <location>
        <begin position="1"/>
        <end position="20"/>
    </location>
</feature>
<feature type="chain" id="PRO_5040807882" description="Amidohydrolase-related domain-containing protein" evidence="1">
    <location>
        <begin position="21"/>
        <end position="328"/>
    </location>
</feature>
<dbReference type="Pfam" id="PF04909">
    <property type="entry name" value="Amidohydro_2"/>
    <property type="match status" value="1"/>
</dbReference>
<dbReference type="InterPro" id="IPR032466">
    <property type="entry name" value="Metal_Hydrolase"/>
</dbReference>
<protein>
    <recommendedName>
        <fullName evidence="2">Amidohydrolase-related domain-containing protein</fullName>
    </recommendedName>
</protein>
<feature type="domain" description="Amidohydrolase-related" evidence="2">
    <location>
        <begin position="36"/>
        <end position="322"/>
    </location>
</feature>
<evidence type="ECO:0000313" key="4">
    <source>
        <dbReference type="Proteomes" id="UP001152049"/>
    </source>
</evidence>
<dbReference type="OrthoDB" id="2135488at2759"/>
<dbReference type="AlphaFoldDB" id="A0A9W8RK00"/>
<keyword evidence="4" id="KW-1185">Reference proteome</keyword>
<dbReference type="Gene3D" id="3.20.20.140">
    <property type="entry name" value="Metal-dependent hydrolases"/>
    <property type="match status" value="1"/>
</dbReference>
<dbReference type="GO" id="GO:0016787">
    <property type="term" value="F:hydrolase activity"/>
    <property type="evidence" value="ECO:0007669"/>
    <property type="project" value="InterPro"/>
</dbReference>
<reference evidence="3" key="1">
    <citation type="submission" date="2022-09" db="EMBL/GenBank/DDBJ databases">
        <title>Fusarium specimens isolated from Avocado Roots.</title>
        <authorList>
            <person name="Stajich J."/>
            <person name="Roper C."/>
            <person name="Heimlech-Rivalta G."/>
        </authorList>
    </citation>
    <scope>NUCLEOTIDE SEQUENCE</scope>
    <source>
        <strain evidence="3">CF00136</strain>
    </source>
</reference>
<dbReference type="InterPro" id="IPR052358">
    <property type="entry name" value="Aro_Compnd_Degr_Hydrolases"/>
</dbReference>
<accession>A0A9W8RK00</accession>
<evidence type="ECO:0000256" key="1">
    <source>
        <dbReference type="SAM" id="SignalP"/>
    </source>
</evidence>
<evidence type="ECO:0000313" key="3">
    <source>
        <dbReference type="EMBL" id="KAJ4246009.1"/>
    </source>
</evidence>
<keyword evidence="1" id="KW-0732">Signal</keyword>
<dbReference type="PANTHER" id="PTHR35563:SF2">
    <property type="entry name" value="BARREL METAL-DEPENDENT HYDROLASE, PUTATIVE (AFU_ORTHOLOGUE AFUA_1G16240)-RELATED"/>
    <property type="match status" value="1"/>
</dbReference>
<evidence type="ECO:0000259" key="2">
    <source>
        <dbReference type="Pfam" id="PF04909"/>
    </source>
</evidence>
<dbReference type="EMBL" id="JAOQAZ010000044">
    <property type="protein sequence ID" value="KAJ4246009.1"/>
    <property type="molecule type" value="Genomic_DNA"/>
</dbReference>